<comment type="similarity">
    <text evidence="4 19">Belongs to the CobS family.</text>
</comment>
<evidence type="ECO:0000256" key="14">
    <source>
        <dbReference type="ARBA" id="ARBA00025228"/>
    </source>
</evidence>
<comment type="function">
    <text evidence="14 19">Joins adenosylcobinamide-GDP and alpha-ribazole to generate adenosylcobalamin (Ado-cobalamin). Also synthesizes adenosylcobalamin 5'-phosphate from adenosylcobinamide-GDP and alpha-ribazole 5'-phosphate.</text>
</comment>
<keyword evidence="13 19" id="KW-0472">Membrane</keyword>
<evidence type="ECO:0000313" key="20">
    <source>
        <dbReference type="EMBL" id="ARJ68998.1"/>
    </source>
</evidence>
<evidence type="ECO:0000256" key="19">
    <source>
        <dbReference type="HAMAP-Rule" id="MF_00719"/>
    </source>
</evidence>
<keyword evidence="8 19" id="KW-0169">Cobalamin biosynthesis</keyword>
<evidence type="ECO:0000256" key="12">
    <source>
        <dbReference type="ARBA" id="ARBA00022989"/>
    </source>
</evidence>
<dbReference type="RefSeq" id="WP_085377112.1">
    <property type="nucleotide sequence ID" value="NZ_CP020612.1"/>
</dbReference>
<dbReference type="STRING" id="1945662.B0A89_04490"/>
<evidence type="ECO:0000256" key="16">
    <source>
        <dbReference type="ARBA" id="ARBA00032853"/>
    </source>
</evidence>
<keyword evidence="11 19" id="KW-0460">Magnesium</keyword>
<dbReference type="HAMAP" id="MF_00719">
    <property type="entry name" value="CobS"/>
    <property type="match status" value="1"/>
</dbReference>
<evidence type="ECO:0000256" key="17">
    <source>
        <dbReference type="ARBA" id="ARBA00048623"/>
    </source>
</evidence>
<evidence type="ECO:0000256" key="5">
    <source>
        <dbReference type="ARBA" id="ARBA00013200"/>
    </source>
</evidence>
<comment type="cofactor">
    <cofactor evidence="1 19">
        <name>Mg(2+)</name>
        <dbReference type="ChEBI" id="CHEBI:18420"/>
    </cofactor>
</comment>
<dbReference type="EC" id="2.7.8.26" evidence="5 19"/>
<dbReference type="EMBL" id="CP020612">
    <property type="protein sequence ID" value="ARJ68998.1"/>
    <property type="molecule type" value="Genomic_DNA"/>
</dbReference>
<dbReference type="GO" id="GO:0009236">
    <property type="term" value="P:cobalamin biosynthetic process"/>
    <property type="evidence" value="ECO:0007669"/>
    <property type="project" value="UniProtKB-UniRule"/>
</dbReference>
<gene>
    <name evidence="19" type="primary">cobS</name>
    <name evidence="20" type="ORF">B0A89_04490</name>
</gene>
<evidence type="ECO:0000256" key="15">
    <source>
        <dbReference type="ARBA" id="ARBA00032605"/>
    </source>
</evidence>
<evidence type="ECO:0000256" key="6">
    <source>
        <dbReference type="ARBA" id="ARBA00015850"/>
    </source>
</evidence>
<evidence type="ECO:0000256" key="11">
    <source>
        <dbReference type="ARBA" id="ARBA00022842"/>
    </source>
</evidence>
<evidence type="ECO:0000256" key="3">
    <source>
        <dbReference type="ARBA" id="ARBA00004663"/>
    </source>
</evidence>
<dbReference type="GO" id="GO:0005886">
    <property type="term" value="C:plasma membrane"/>
    <property type="evidence" value="ECO:0007669"/>
    <property type="project" value="UniProtKB-SubCell"/>
</dbReference>
<dbReference type="GO" id="GO:0008818">
    <property type="term" value="F:cobalamin 5'-phosphate synthase activity"/>
    <property type="evidence" value="ECO:0007669"/>
    <property type="project" value="UniProtKB-UniRule"/>
</dbReference>
<keyword evidence="9 19" id="KW-0808">Transferase</keyword>
<keyword evidence="7 19" id="KW-1003">Cell membrane</keyword>
<dbReference type="OrthoDB" id="9794626at2"/>
<evidence type="ECO:0000256" key="8">
    <source>
        <dbReference type="ARBA" id="ARBA00022573"/>
    </source>
</evidence>
<dbReference type="AlphaFoldDB" id="A0A1W6CVU3"/>
<comment type="catalytic activity">
    <reaction evidence="17 19">
        <text>alpha-ribazole + adenosylcob(III)inamide-GDP = adenosylcob(III)alamin + GMP + H(+)</text>
        <dbReference type="Rhea" id="RHEA:16049"/>
        <dbReference type="ChEBI" id="CHEBI:10329"/>
        <dbReference type="ChEBI" id="CHEBI:15378"/>
        <dbReference type="ChEBI" id="CHEBI:18408"/>
        <dbReference type="ChEBI" id="CHEBI:58115"/>
        <dbReference type="ChEBI" id="CHEBI:60487"/>
        <dbReference type="EC" id="2.7.8.26"/>
    </reaction>
</comment>
<feature type="transmembrane region" description="Helical" evidence="19">
    <location>
        <begin position="111"/>
        <end position="133"/>
    </location>
</feature>
<proteinExistence type="inferred from homology"/>
<dbReference type="UniPathway" id="UPA00148">
    <property type="reaction ID" value="UER00238"/>
</dbReference>
<dbReference type="GO" id="GO:0051073">
    <property type="term" value="F:adenosylcobinamide-GDP ribazoletransferase activity"/>
    <property type="evidence" value="ECO:0007669"/>
    <property type="project" value="UniProtKB-UniRule"/>
</dbReference>
<dbReference type="KEGG" id="pcon:B0A89_04490"/>
<dbReference type="InterPro" id="IPR003805">
    <property type="entry name" value="CobS"/>
</dbReference>
<protein>
    <recommendedName>
        <fullName evidence="6 19">Adenosylcobinamide-GDP ribazoletransferase</fullName>
        <ecNumber evidence="5 19">2.7.8.26</ecNumber>
    </recommendedName>
    <alternativeName>
        <fullName evidence="16 19">Cobalamin synthase</fullName>
    </alternativeName>
    <alternativeName>
        <fullName evidence="15 19">Cobalamin-5'-phosphate synthase</fullName>
    </alternativeName>
</protein>
<keyword evidence="10 19" id="KW-0812">Transmembrane</keyword>
<organism evidence="20 21">
    <name type="scientific">Paracoccus contaminans</name>
    <dbReference type="NCBI Taxonomy" id="1945662"/>
    <lineage>
        <taxon>Bacteria</taxon>
        <taxon>Pseudomonadati</taxon>
        <taxon>Pseudomonadota</taxon>
        <taxon>Alphaproteobacteria</taxon>
        <taxon>Rhodobacterales</taxon>
        <taxon>Paracoccaceae</taxon>
        <taxon>Paracoccus</taxon>
    </lineage>
</organism>
<dbReference type="PANTHER" id="PTHR34148:SF1">
    <property type="entry name" value="ADENOSYLCOBINAMIDE-GDP RIBAZOLETRANSFERASE"/>
    <property type="match status" value="1"/>
</dbReference>
<reference evidence="20 21" key="1">
    <citation type="submission" date="2017-03" db="EMBL/GenBank/DDBJ databases">
        <title>Genome sequence of Paracoccus contaminans isolated from a water microcosm.</title>
        <authorList>
            <person name="Aurass P."/>
            <person name="Karste S."/>
            <person name="Trost E."/>
            <person name="Glaeser S.P."/>
            <person name="Kaempfer P."/>
            <person name="Flieger A."/>
        </authorList>
    </citation>
    <scope>NUCLEOTIDE SEQUENCE [LARGE SCALE GENOMIC DNA]</scope>
    <source>
        <strain evidence="21">RKI 16-01929T\LMG 29738T\CCM 8701T\CIP 111112T</strain>
    </source>
</reference>
<name>A0A1W6CVU3_9RHOB</name>
<dbReference type="NCBIfam" id="TIGR00317">
    <property type="entry name" value="cobS"/>
    <property type="match status" value="1"/>
</dbReference>
<dbReference type="PANTHER" id="PTHR34148">
    <property type="entry name" value="ADENOSYLCOBINAMIDE-GDP RIBAZOLETRANSFERASE"/>
    <property type="match status" value="1"/>
</dbReference>
<evidence type="ECO:0000256" key="1">
    <source>
        <dbReference type="ARBA" id="ARBA00001946"/>
    </source>
</evidence>
<sequence>MSLRRRWAELRLALGLLTRLPAGTITPCPPMGAAVWAYPLAGIAPGLAAALALWAGGAAGLPAAAAALLALAAGALVTGGLHEDGLADLTDGLSGGRTRERRLEIMRDSRIGSHGALALILATGLRAAALGALQGGAVLTVPLAAAMLSRAGLGPVMRALPPARPGGLGDSAARGSSLARAAAGAVIAAAAALALLGAAPAILALAAGAIATAGVALLARARLGGYSGDVLGAAQIAAETAVLLALCRA</sequence>
<evidence type="ECO:0000256" key="9">
    <source>
        <dbReference type="ARBA" id="ARBA00022679"/>
    </source>
</evidence>
<evidence type="ECO:0000256" key="18">
    <source>
        <dbReference type="ARBA" id="ARBA00049504"/>
    </source>
</evidence>
<feature type="transmembrane region" description="Helical" evidence="19">
    <location>
        <begin position="47"/>
        <end position="72"/>
    </location>
</feature>
<comment type="pathway">
    <text evidence="3 19">Cofactor biosynthesis; adenosylcobalamin biosynthesis; adenosylcobalamin from cob(II)yrinate a,c-diamide: step 7/7.</text>
</comment>
<keyword evidence="12 19" id="KW-1133">Transmembrane helix</keyword>
<comment type="caution">
    <text evidence="19">Lacks conserved residue(s) required for the propagation of feature annotation.</text>
</comment>
<feature type="transmembrane region" description="Helical" evidence="19">
    <location>
        <begin position="202"/>
        <end position="219"/>
    </location>
</feature>
<comment type="catalytic activity">
    <reaction evidence="18 19">
        <text>alpha-ribazole 5'-phosphate + adenosylcob(III)inamide-GDP = adenosylcob(III)alamin 5'-phosphate + GMP + H(+)</text>
        <dbReference type="Rhea" id="RHEA:23560"/>
        <dbReference type="ChEBI" id="CHEBI:15378"/>
        <dbReference type="ChEBI" id="CHEBI:57918"/>
        <dbReference type="ChEBI" id="CHEBI:58115"/>
        <dbReference type="ChEBI" id="CHEBI:60487"/>
        <dbReference type="ChEBI" id="CHEBI:60493"/>
        <dbReference type="EC" id="2.7.8.26"/>
    </reaction>
</comment>
<dbReference type="Pfam" id="PF02654">
    <property type="entry name" value="CobS"/>
    <property type="match status" value="1"/>
</dbReference>
<evidence type="ECO:0000256" key="7">
    <source>
        <dbReference type="ARBA" id="ARBA00022475"/>
    </source>
</evidence>
<dbReference type="Proteomes" id="UP000193017">
    <property type="component" value="Chromosome"/>
</dbReference>
<evidence type="ECO:0000256" key="4">
    <source>
        <dbReference type="ARBA" id="ARBA00010561"/>
    </source>
</evidence>
<evidence type="ECO:0000256" key="13">
    <source>
        <dbReference type="ARBA" id="ARBA00023136"/>
    </source>
</evidence>
<keyword evidence="21" id="KW-1185">Reference proteome</keyword>
<evidence type="ECO:0000313" key="21">
    <source>
        <dbReference type="Proteomes" id="UP000193017"/>
    </source>
</evidence>
<evidence type="ECO:0000256" key="2">
    <source>
        <dbReference type="ARBA" id="ARBA00004651"/>
    </source>
</evidence>
<comment type="subcellular location">
    <subcellularLocation>
        <location evidence="2 19">Cell membrane</location>
        <topology evidence="2 19">Multi-pass membrane protein</topology>
    </subcellularLocation>
</comment>
<evidence type="ECO:0000256" key="10">
    <source>
        <dbReference type="ARBA" id="ARBA00022692"/>
    </source>
</evidence>
<accession>A0A1W6CVU3</accession>